<comment type="caution">
    <text evidence="2">The sequence shown here is derived from an EMBL/GenBank/DDBJ whole genome shotgun (WGS) entry which is preliminary data.</text>
</comment>
<dbReference type="Gene3D" id="3.40.50.1010">
    <property type="entry name" value="5'-nuclease"/>
    <property type="match status" value="1"/>
</dbReference>
<reference evidence="2 3" key="1">
    <citation type="journal article" date="2019" name="Int. J. Syst. Evol. Microbiol.">
        <title>The Global Catalogue of Microorganisms (GCM) 10K type strain sequencing project: providing services to taxonomists for standard genome sequencing and annotation.</title>
        <authorList>
            <consortium name="The Broad Institute Genomics Platform"/>
            <consortium name="The Broad Institute Genome Sequencing Center for Infectious Disease"/>
            <person name="Wu L."/>
            <person name="Ma J."/>
        </authorList>
    </citation>
    <scope>NUCLEOTIDE SEQUENCE [LARGE SCALE GENOMIC DNA]</scope>
    <source>
        <strain evidence="2 3">NBRC 111368</strain>
    </source>
</reference>
<evidence type="ECO:0000313" key="3">
    <source>
        <dbReference type="Proteomes" id="UP001596328"/>
    </source>
</evidence>
<dbReference type="AlphaFoldDB" id="A0ABD5RZL4"/>
<dbReference type="Proteomes" id="UP001596328">
    <property type="component" value="Unassembled WGS sequence"/>
</dbReference>
<keyword evidence="3" id="KW-1185">Reference proteome</keyword>
<evidence type="ECO:0000313" key="2">
    <source>
        <dbReference type="EMBL" id="MFC6724697.1"/>
    </source>
</evidence>
<dbReference type="InterPro" id="IPR002716">
    <property type="entry name" value="PIN_dom"/>
</dbReference>
<name>A0ABD5RZL4_9EURY</name>
<dbReference type="Pfam" id="PF01850">
    <property type="entry name" value="PIN"/>
    <property type="match status" value="1"/>
</dbReference>
<dbReference type="EMBL" id="JBHSWU010000253">
    <property type="protein sequence ID" value="MFC6724697.1"/>
    <property type="molecule type" value="Genomic_DNA"/>
</dbReference>
<sequence length="154" mass="16476">MSDVSVASRGSGSAFVDSWIWLEYALDGRYADEAREVVRLVEDGSIRGHINPLVTAEVAYRIENELGGDARREILDVIDDLDVESIPLADAKGHGKACATVRNQSYSQSGGVTLSYADAMHVVSAVSAGCDVLYTGDPDFAPVEEVEVAFVGHD</sequence>
<gene>
    <name evidence="2" type="ORF">ACFQE1_09970</name>
</gene>
<organism evidence="2 3">
    <name type="scientific">Halobium palmae</name>
    <dbReference type="NCBI Taxonomy" id="1776492"/>
    <lineage>
        <taxon>Archaea</taxon>
        <taxon>Methanobacteriati</taxon>
        <taxon>Methanobacteriota</taxon>
        <taxon>Stenosarchaea group</taxon>
        <taxon>Halobacteria</taxon>
        <taxon>Halobacteriales</taxon>
        <taxon>Haloferacaceae</taxon>
        <taxon>Halobium</taxon>
    </lineage>
</organism>
<dbReference type="SUPFAM" id="SSF88723">
    <property type="entry name" value="PIN domain-like"/>
    <property type="match status" value="1"/>
</dbReference>
<protein>
    <submittedName>
        <fullName evidence="2">Type II toxin-antitoxin system VapC family toxin</fullName>
    </submittedName>
</protein>
<proteinExistence type="predicted"/>
<accession>A0ABD5RZL4</accession>
<evidence type="ECO:0000259" key="1">
    <source>
        <dbReference type="Pfam" id="PF01850"/>
    </source>
</evidence>
<dbReference type="InterPro" id="IPR029060">
    <property type="entry name" value="PIN-like_dom_sf"/>
</dbReference>
<feature type="domain" description="PIN" evidence="1">
    <location>
        <begin position="15"/>
        <end position="143"/>
    </location>
</feature>